<dbReference type="Pfam" id="PF07963">
    <property type="entry name" value="N_methyl"/>
    <property type="match status" value="1"/>
</dbReference>
<keyword evidence="1" id="KW-0812">Transmembrane</keyword>
<dbReference type="InterPro" id="IPR045584">
    <property type="entry name" value="Pilin-like"/>
</dbReference>
<feature type="transmembrane region" description="Helical" evidence="1">
    <location>
        <begin position="12"/>
        <end position="30"/>
    </location>
</feature>
<dbReference type="EMBL" id="PUIA01000017">
    <property type="protein sequence ID" value="PQO36775.1"/>
    <property type="molecule type" value="Genomic_DNA"/>
</dbReference>
<dbReference type="NCBIfam" id="TIGR02532">
    <property type="entry name" value="IV_pilin_GFxxxE"/>
    <property type="match status" value="1"/>
</dbReference>
<dbReference type="NCBIfam" id="TIGR04294">
    <property type="entry name" value="pre_pil_HX9DG"/>
    <property type="match status" value="1"/>
</dbReference>
<dbReference type="SUPFAM" id="SSF54523">
    <property type="entry name" value="Pili subunits"/>
    <property type="match status" value="1"/>
</dbReference>
<dbReference type="InterPro" id="IPR027558">
    <property type="entry name" value="Pre_pil_HX9DG_C"/>
</dbReference>
<dbReference type="PANTHER" id="PTHR30093:SF2">
    <property type="entry name" value="TYPE II SECRETION SYSTEM PROTEIN H"/>
    <property type="match status" value="1"/>
</dbReference>
<dbReference type="PANTHER" id="PTHR30093">
    <property type="entry name" value="GENERAL SECRETION PATHWAY PROTEIN G"/>
    <property type="match status" value="1"/>
</dbReference>
<reference evidence="3 4" key="1">
    <citation type="submission" date="2018-02" db="EMBL/GenBank/DDBJ databases">
        <title>Comparative genomes isolates from brazilian mangrove.</title>
        <authorList>
            <person name="Araujo J.E."/>
            <person name="Taketani R.G."/>
            <person name="Silva M.C.P."/>
            <person name="Loureco M.V."/>
            <person name="Andreote F.D."/>
        </authorList>
    </citation>
    <scope>NUCLEOTIDE SEQUENCE [LARGE SCALE GENOMIC DNA]</scope>
    <source>
        <strain evidence="3 4">HEX-2 MGV</strain>
    </source>
</reference>
<dbReference type="RefSeq" id="WP_105351037.1">
    <property type="nucleotide sequence ID" value="NZ_PUIA01000017.1"/>
</dbReference>
<name>A0A2S8FX74_9BACT</name>
<dbReference type="Pfam" id="PF07596">
    <property type="entry name" value="SBP_bac_10"/>
    <property type="match status" value="1"/>
</dbReference>
<organism evidence="3 4">
    <name type="scientific">Blastopirellula marina</name>
    <dbReference type="NCBI Taxonomy" id="124"/>
    <lineage>
        <taxon>Bacteria</taxon>
        <taxon>Pseudomonadati</taxon>
        <taxon>Planctomycetota</taxon>
        <taxon>Planctomycetia</taxon>
        <taxon>Pirellulales</taxon>
        <taxon>Pirellulaceae</taxon>
        <taxon>Blastopirellula</taxon>
    </lineage>
</organism>
<dbReference type="OrthoDB" id="289947at2"/>
<evidence type="ECO:0000313" key="4">
    <source>
        <dbReference type="Proteomes" id="UP000240009"/>
    </source>
</evidence>
<protein>
    <submittedName>
        <fullName evidence="3">Prepilin-type cleavage/methylation domain-containing protein</fullName>
    </submittedName>
</protein>
<gene>
    <name evidence="3" type="ORF">C5Y96_06300</name>
</gene>
<evidence type="ECO:0000313" key="3">
    <source>
        <dbReference type="EMBL" id="PQO36775.1"/>
    </source>
</evidence>
<dbReference type="InterPro" id="IPR012902">
    <property type="entry name" value="N_methyl_site"/>
</dbReference>
<proteinExistence type="predicted"/>
<dbReference type="Proteomes" id="UP000240009">
    <property type="component" value="Unassembled WGS sequence"/>
</dbReference>
<dbReference type="PROSITE" id="PS00409">
    <property type="entry name" value="PROKAR_NTER_METHYL"/>
    <property type="match status" value="1"/>
</dbReference>
<sequence length="315" mass="34432">MSLRKGFTLVELLVVIAIIGILIAMLLPAVQQAREAARRMQCQNNLKQIGLGFHNFHDTMGGFPGAISNSGAIHYWGAQILPYMEQNPLAELYDYSVKWNAVENKEAVQFPVPFMLCPSTPGSPIPHPKFKTGTDGWGSLGADYIGSQGPNSDQWDFASIPEPNDYNGFFTGSVKDAKKGRRMRDITDGTSHTAGVVECAGRPQYWYKNKLVPDSGLETSSGSMYNSLCSWADPNIAKMKGWTFDETQTDPMDRFDDPGPQMVNGVNKWSIYAFHPAGANVSMADGSVKFVTETTSVDVICALLTIDGGEIVSEN</sequence>
<dbReference type="InterPro" id="IPR011453">
    <property type="entry name" value="DUF1559"/>
</dbReference>
<keyword evidence="1" id="KW-0472">Membrane</keyword>
<keyword evidence="1" id="KW-1133">Transmembrane helix</keyword>
<feature type="domain" description="DUF1559" evidence="2">
    <location>
        <begin position="31"/>
        <end position="295"/>
    </location>
</feature>
<dbReference type="Gene3D" id="3.30.700.10">
    <property type="entry name" value="Glycoprotein, Type 4 Pilin"/>
    <property type="match status" value="1"/>
</dbReference>
<evidence type="ECO:0000259" key="2">
    <source>
        <dbReference type="Pfam" id="PF07596"/>
    </source>
</evidence>
<comment type="caution">
    <text evidence="3">The sequence shown here is derived from an EMBL/GenBank/DDBJ whole genome shotgun (WGS) entry which is preliminary data.</text>
</comment>
<evidence type="ECO:0000256" key="1">
    <source>
        <dbReference type="SAM" id="Phobius"/>
    </source>
</evidence>
<accession>A0A2S8FX74</accession>
<dbReference type="AlphaFoldDB" id="A0A2S8FX74"/>